<proteinExistence type="predicted"/>
<dbReference type="EMBL" id="CP064782">
    <property type="protein sequence ID" value="QWT49505.1"/>
    <property type="molecule type" value="Genomic_DNA"/>
</dbReference>
<keyword evidence="3" id="KW-1185">Reference proteome</keyword>
<name>A0A975SPC2_9RHOO</name>
<dbReference type="Proteomes" id="UP000683428">
    <property type="component" value="Chromosome"/>
</dbReference>
<sequence length="368" mass="40560">MGQEDVLSRLLMPIPGENPGGQDISYSQEFDEIKEARRADDPALAQGDWERELKTSDWKRVRQLCEVLLETKSKDIQVACWYGEALTHLDGFSGLSLGVAVLNGVVSDFWEFCYPELDLSDLDERAGKLEWFNSQLPLVIRAIPLVARDAGGYSWRDWEESREVNNLGLKDAEAMKTAVAEGKLTGEVFDKAAGASGRAFYEGLHKEIKESLERLSELEGNVDRLFGSESPSLKDIRQALTDCLGLVTRLGGGVEGAELCSGGEEGSPEEGSSSNLSVAPKKILSALFGSKSEELGTGRAGLDRASAVNQLRQVAQYFRQHEPHSPVSYLVERAAKWAEMPLDQWLGSVIKDEGTLGQLRELLDLRRD</sequence>
<dbReference type="NCBIfam" id="TIGR03363">
    <property type="entry name" value="VI_chp_8"/>
    <property type="match status" value="1"/>
</dbReference>
<accession>A0A975SPC2</accession>
<dbReference type="PANTHER" id="PTHR37951:SF1">
    <property type="entry name" value="TYPE VI SECRETION SYSTEM COMPONENT TSSA1"/>
    <property type="match status" value="1"/>
</dbReference>
<reference evidence="2" key="1">
    <citation type="submission" date="2020-11" db="EMBL/GenBank/DDBJ databases">
        <title>Azospira inquinata sp. nov.</title>
        <authorList>
            <person name="Moe W.M."/>
            <person name="Mikes M.C."/>
        </authorList>
    </citation>
    <scope>NUCLEOTIDE SEQUENCE</scope>
    <source>
        <strain evidence="2">Azo-3</strain>
    </source>
</reference>
<dbReference type="InterPro" id="IPR010657">
    <property type="entry name" value="ImpA_N"/>
</dbReference>
<protein>
    <submittedName>
        <fullName evidence="2">Type VI secretion system protein TssA</fullName>
    </submittedName>
</protein>
<evidence type="ECO:0000313" key="2">
    <source>
        <dbReference type="EMBL" id="QWT49505.1"/>
    </source>
</evidence>
<dbReference type="Pfam" id="PF06812">
    <property type="entry name" value="ImpA_N"/>
    <property type="match status" value="1"/>
</dbReference>
<feature type="domain" description="ImpA N-terminal" evidence="1">
    <location>
        <begin position="12"/>
        <end position="133"/>
    </location>
</feature>
<gene>
    <name evidence="2" type="primary">tssA</name>
    <name evidence="2" type="ORF">Azoinq_02520</name>
</gene>
<dbReference type="AlphaFoldDB" id="A0A975SPC2"/>
<dbReference type="InterPro" id="IPR017740">
    <property type="entry name" value="TssA-like"/>
</dbReference>
<dbReference type="KEGG" id="aiq:Azoinq_02520"/>
<evidence type="ECO:0000313" key="3">
    <source>
        <dbReference type="Proteomes" id="UP000683428"/>
    </source>
</evidence>
<dbReference type="RefSeq" id="WP_216126831.1">
    <property type="nucleotide sequence ID" value="NZ_CP064782.1"/>
</dbReference>
<dbReference type="PANTHER" id="PTHR37951">
    <property type="entry name" value="CYTOPLASMIC PROTEIN-RELATED"/>
    <property type="match status" value="1"/>
</dbReference>
<organism evidence="2 3">
    <name type="scientific">Azospira inquinata</name>
    <dbReference type="NCBI Taxonomy" id="2785627"/>
    <lineage>
        <taxon>Bacteria</taxon>
        <taxon>Pseudomonadati</taxon>
        <taxon>Pseudomonadota</taxon>
        <taxon>Betaproteobacteria</taxon>
        <taxon>Rhodocyclales</taxon>
        <taxon>Rhodocyclaceae</taxon>
        <taxon>Azospira</taxon>
    </lineage>
</organism>
<evidence type="ECO:0000259" key="1">
    <source>
        <dbReference type="Pfam" id="PF06812"/>
    </source>
</evidence>